<dbReference type="GO" id="GO:0004222">
    <property type="term" value="F:metalloendopeptidase activity"/>
    <property type="evidence" value="ECO:0007669"/>
    <property type="project" value="TreeGrafter"/>
</dbReference>
<evidence type="ECO:0000313" key="3">
    <source>
        <dbReference type="Proteomes" id="UP000475117"/>
    </source>
</evidence>
<proteinExistence type="predicted"/>
<dbReference type="InterPro" id="IPR050570">
    <property type="entry name" value="Cell_wall_metabolism_enzyme"/>
</dbReference>
<keyword evidence="3" id="KW-1185">Reference proteome</keyword>
<dbReference type="SUPFAM" id="SSF51261">
    <property type="entry name" value="Duplicated hybrid motif"/>
    <property type="match status" value="1"/>
</dbReference>
<evidence type="ECO:0000259" key="1">
    <source>
        <dbReference type="Pfam" id="PF01551"/>
    </source>
</evidence>
<organism evidence="2 3">
    <name type="scientific">Sulfuriroseicoccus oceanibius</name>
    <dbReference type="NCBI Taxonomy" id="2707525"/>
    <lineage>
        <taxon>Bacteria</taxon>
        <taxon>Pseudomonadati</taxon>
        <taxon>Verrucomicrobiota</taxon>
        <taxon>Verrucomicrobiia</taxon>
        <taxon>Verrucomicrobiales</taxon>
        <taxon>Verrucomicrobiaceae</taxon>
        <taxon>Sulfuriroseicoccus</taxon>
    </lineage>
</organism>
<dbReference type="PANTHER" id="PTHR21666:SF270">
    <property type="entry name" value="MUREIN HYDROLASE ACTIVATOR ENVC"/>
    <property type="match status" value="1"/>
</dbReference>
<dbReference type="PANTHER" id="PTHR21666">
    <property type="entry name" value="PEPTIDASE-RELATED"/>
    <property type="match status" value="1"/>
</dbReference>
<dbReference type="Pfam" id="PF01551">
    <property type="entry name" value="Peptidase_M23"/>
    <property type="match status" value="1"/>
</dbReference>
<evidence type="ECO:0000313" key="2">
    <source>
        <dbReference type="EMBL" id="QQL44406.1"/>
    </source>
</evidence>
<dbReference type="KEGG" id="soa:G3M56_010990"/>
<dbReference type="RefSeq" id="WP_164365612.1">
    <property type="nucleotide sequence ID" value="NZ_CP066776.1"/>
</dbReference>
<dbReference type="CDD" id="cd12797">
    <property type="entry name" value="M23_peptidase"/>
    <property type="match status" value="1"/>
</dbReference>
<dbReference type="AlphaFoldDB" id="A0A6B3LE27"/>
<accession>A0A6B3LE27</accession>
<dbReference type="Proteomes" id="UP000475117">
    <property type="component" value="Chromosome"/>
</dbReference>
<dbReference type="InterPro" id="IPR016047">
    <property type="entry name" value="M23ase_b-sheet_dom"/>
</dbReference>
<reference evidence="2 3" key="1">
    <citation type="submission" date="2020-12" db="EMBL/GenBank/DDBJ databases">
        <title>Sulforoseuscoccus oceanibium gen. nov., sp. nov., a representative of the phylum Verrucomicrobia with special cytoplasmic membrane, and proposal of Sulforoseuscoccusaceae fam. nov.</title>
        <authorList>
            <person name="Xi F."/>
        </authorList>
    </citation>
    <scope>NUCLEOTIDE SEQUENCE [LARGE SCALE GENOMIC DNA]</scope>
    <source>
        <strain evidence="2 3">T37</strain>
    </source>
</reference>
<name>A0A6B3LE27_9BACT</name>
<gene>
    <name evidence="2" type="ORF">G3M56_010990</name>
</gene>
<sequence length="228" mass="25670">MPTPAIRPLPSHQSVTLRAWLVVLCGALCALLASPTIAQAEENIVRLPLADGFDYPVGPPDAKGYRKARGFWPNGHLGDDWNGVGGGNTDLGDPVYSIGVGYVVLSGDMRKGWGNTVIIRHAYQDPPSGRIKVVDSFYTHLDKIMVKKGQHVERGQKIGTIGTNRGMYLAHLHFEVRKNIYVGMHRTKYKRDFSIYWDPTDFIKKHRSLPKRFNKKVKVKINTFQPYK</sequence>
<dbReference type="Gene3D" id="2.70.70.10">
    <property type="entry name" value="Glucose Permease (Domain IIA)"/>
    <property type="match status" value="1"/>
</dbReference>
<dbReference type="EMBL" id="CP066776">
    <property type="protein sequence ID" value="QQL44406.1"/>
    <property type="molecule type" value="Genomic_DNA"/>
</dbReference>
<protein>
    <submittedName>
        <fullName evidence="2">M23 family metallopeptidase</fullName>
    </submittedName>
</protein>
<dbReference type="InterPro" id="IPR011055">
    <property type="entry name" value="Dup_hybrid_motif"/>
</dbReference>
<feature type="domain" description="M23ase beta-sheet core" evidence="1">
    <location>
        <begin position="90"/>
        <end position="179"/>
    </location>
</feature>